<evidence type="ECO:0000256" key="4">
    <source>
        <dbReference type="ARBA" id="ARBA00022722"/>
    </source>
</evidence>
<dbReference type="Gene3D" id="3.10.20.370">
    <property type="match status" value="1"/>
</dbReference>
<name>A0A8X6V8G6_TRICX</name>
<dbReference type="GO" id="GO:0003964">
    <property type="term" value="F:RNA-directed DNA polymerase activity"/>
    <property type="evidence" value="ECO:0007669"/>
    <property type="project" value="UniProtKB-KW"/>
</dbReference>
<gene>
    <name evidence="9" type="primary">pol</name>
    <name evidence="9" type="ORF">TNCV_1503391</name>
</gene>
<dbReference type="CDD" id="cd01647">
    <property type="entry name" value="RT_LTR"/>
    <property type="match status" value="1"/>
</dbReference>
<dbReference type="GO" id="GO:0016787">
    <property type="term" value="F:hydrolase activity"/>
    <property type="evidence" value="ECO:0007669"/>
    <property type="project" value="UniProtKB-KW"/>
</dbReference>
<dbReference type="Pfam" id="PF00078">
    <property type="entry name" value="RVT_1"/>
    <property type="match status" value="1"/>
</dbReference>
<dbReference type="PROSITE" id="PS50878">
    <property type="entry name" value="RT_POL"/>
    <property type="match status" value="1"/>
</dbReference>
<dbReference type="GO" id="GO:0004519">
    <property type="term" value="F:endonuclease activity"/>
    <property type="evidence" value="ECO:0007669"/>
    <property type="project" value="UniProtKB-KW"/>
</dbReference>
<reference evidence="9" key="1">
    <citation type="submission" date="2020-08" db="EMBL/GenBank/DDBJ databases">
        <title>Multicomponent nature underlies the extraordinary mechanical properties of spider dragline silk.</title>
        <authorList>
            <person name="Kono N."/>
            <person name="Nakamura H."/>
            <person name="Mori M."/>
            <person name="Yoshida Y."/>
            <person name="Ohtoshi R."/>
            <person name="Malay A.D."/>
            <person name="Moran D.A.P."/>
            <person name="Tomita M."/>
            <person name="Numata K."/>
            <person name="Arakawa K."/>
        </authorList>
    </citation>
    <scope>NUCLEOTIDE SEQUENCE</scope>
</reference>
<evidence type="ECO:0000256" key="2">
    <source>
        <dbReference type="ARBA" id="ARBA00022679"/>
    </source>
</evidence>
<dbReference type="InterPro" id="IPR043502">
    <property type="entry name" value="DNA/RNA_pol_sf"/>
</dbReference>
<dbReference type="PANTHER" id="PTHR37984:SF5">
    <property type="entry name" value="PROTEIN NYNRIN-LIKE"/>
    <property type="match status" value="1"/>
</dbReference>
<dbReference type="InterPro" id="IPR041373">
    <property type="entry name" value="RT_RNaseH"/>
</dbReference>
<dbReference type="InterPro" id="IPR043128">
    <property type="entry name" value="Rev_trsase/Diguanyl_cyclase"/>
</dbReference>
<keyword evidence="2" id="KW-0808">Transferase</keyword>
<dbReference type="Gene3D" id="3.10.10.10">
    <property type="entry name" value="HIV Type 1 Reverse Transcriptase, subunit A, domain 1"/>
    <property type="match status" value="1"/>
</dbReference>
<organism evidence="9 10">
    <name type="scientific">Trichonephila clavipes</name>
    <name type="common">Golden silk orbweaver</name>
    <name type="synonym">Nephila clavipes</name>
    <dbReference type="NCBI Taxonomy" id="2585209"/>
    <lineage>
        <taxon>Eukaryota</taxon>
        <taxon>Metazoa</taxon>
        <taxon>Ecdysozoa</taxon>
        <taxon>Arthropoda</taxon>
        <taxon>Chelicerata</taxon>
        <taxon>Arachnida</taxon>
        <taxon>Araneae</taxon>
        <taxon>Araneomorphae</taxon>
        <taxon>Entelegynae</taxon>
        <taxon>Araneoidea</taxon>
        <taxon>Nephilidae</taxon>
        <taxon>Trichonephila</taxon>
    </lineage>
</organism>
<dbReference type="CDD" id="cd09274">
    <property type="entry name" value="RNase_HI_RT_Ty3"/>
    <property type="match status" value="1"/>
</dbReference>
<evidence type="ECO:0000313" key="9">
    <source>
        <dbReference type="EMBL" id="GFX98762.1"/>
    </source>
</evidence>
<evidence type="ECO:0000256" key="6">
    <source>
        <dbReference type="ARBA" id="ARBA00022801"/>
    </source>
</evidence>
<proteinExistence type="predicted"/>
<comment type="caution">
    <text evidence="9">The sequence shown here is derived from an EMBL/GenBank/DDBJ whole genome shotgun (WGS) entry which is preliminary data.</text>
</comment>
<evidence type="ECO:0000256" key="7">
    <source>
        <dbReference type="ARBA" id="ARBA00022918"/>
    </source>
</evidence>
<protein>
    <recommendedName>
        <fullName evidence="1">RNA-directed DNA polymerase</fullName>
        <ecNumber evidence="1">2.7.7.49</ecNumber>
    </recommendedName>
</protein>
<dbReference type="InterPro" id="IPR000477">
    <property type="entry name" value="RT_dom"/>
</dbReference>
<keyword evidence="4" id="KW-0540">Nuclease</keyword>
<evidence type="ECO:0000313" key="10">
    <source>
        <dbReference type="Proteomes" id="UP000887159"/>
    </source>
</evidence>
<keyword evidence="5" id="KW-0255">Endonuclease</keyword>
<keyword evidence="6" id="KW-0378">Hydrolase</keyword>
<keyword evidence="3" id="KW-0548">Nucleotidyltransferase</keyword>
<evidence type="ECO:0000256" key="5">
    <source>
        <dbReference type="ARBA" id="ARBA00022759"/>
    </source>
</evidence>
<dbReference type="PANTHER" id="PTHR37984">
    <property type="entry name" value="PROTEIN CBG26694"/>
    <property type="match status" value="1"/>
</dbReference>
<evidence type="ECO:0000259" key="8">
    <source>
        <dbReference type="PROSITE" id="PS50878"/>
    </source>
</evidence>
<sequence>MLNSVTKVDAYPLPRMDDLLNEAIPTSFMSTIDLQSGYHQVKVADVDQDKTAFVCPFETYRYLHMPFGLRNAPATFQRLIDKFRSGLKDVFALSYLDDIFVLSETFDKHPEDLEKVFERLSIFKLHANRDKCHFACDRVKYLGFWITKNGIEADQEKISAIQKIPVPTNVKEVQSLLQTCSWFCRYVINFADIARPLSSLTKKKVQWHWGPEQKESFETLKMCLMTSPIVKQADGSKPFTIRTNESNYALGAVLLQGSCPDEHVIEYANRLMIPAERNYSTTNQEALAVVWALEKFRGFVENQQIFLASYHQPLKWLLSIKSPSGRLERWALEIQSFNLKIDYTPGKANVVADMISRSSYTEGAASDVCAITVDMPSRKSSDIRKGPLENKEP</sequence>
<dbReference type="SUPFAM" id="SSF56672">
    <property type="entry name" value="DNA/RNA polymerases"/>
    <property type="match status" value="1"/>
</dbReference>
<dbReference type="EC" id="2.7.7.49" evidence="1"/>
<keyword evidence="10" id="KW-1185">Reference proteome</keyword>
<dbReference type="AlphaFoldDB" id="A0A8X6V8G6"/>
<evidence type="ECO:0000256" key="1">
    <source>
        <dbReference type="ARBA" id="ARBA00012493"/>
    </source>
</evidence>
<dbReference type="FunFam" id="3.30.70.270:FF:000020">
    <property type="entry name" value="Transposon Tf2-6 polyprotein-like Protein"/>
    <property type="match status" value="1"/>
</dbReference>
<dbReference type="Pfam" id="PF17917">
    <property type="entry name" value="RT_RNaseH"/>
    <property type="match status" value="1"/>
</dbReference>
<keyword evidence="7" id="KW-0695">RNA-directed DNA polymerase</keyword>
<dbReference type="FunFam" id="3.10.20.370:FF:000001">
    <property type="entry name" value="Retrovirus-related Pol polyprotein from transposon 17.6-like protein"/>
    <property type="match status" value="1"/>
</dbReference>
<dbReference type="Proteomes" id="UP000887159">
    <property type="component" value="Unassembled WGS sequence"/>
</dbReference>
<feature type="domain" description="Reverse transcriptase" evidence="8">
    <location>
        <begin position="1"/>
        <end position="146"/>
    </location>
</feature>
<dbReference type="Gene3D" id="3.30.70.270">
    <property type="match status" value="2"/>
</dbReference>
<evidence type="ECO:0000256" key="3">
    <source>
        <dbReference type="ARBA" id="ARBA00022695"/>
    </source>
</evidence>
<accession>A0A8X6V8G6</accession>
<dbReference type="InterPro" id="IPR050951">
    <property type="entry name" value="Retrovirus_Pol_polyprotein"/>
</dbReference>
<dbReference type="EMBL" id="BMAU01021203">
    <property type="protein sequence ID" value="GFX98762.1"/>
    <property type="molecule type" value="Genomic_DNA"/>
</dbReference>